<dbReference type="GeneID" id="61360513"/>
<dbReference type="InterPro" id="IPR036706">
    <property type="entry name" value="VOMI_sf"/>
</dbReference>
<dbReference type="GO" id="GO:0005615">
    <property type="term" value="C:extracellular space"/>
    <property type="evidence" value="ECO:0007669"/>
    <property type="project" value="TreeGrafter"/>
</dbReference>
<dbReference type="PANTHER" id="PTHR18841:SF0">
    <property type="entry name" value="VITELLINE MEMBRANE OUTER LAYER 1 HOMOLOG A-RELATED"/>
    <property type="match status" value="1"/>
</dbReference>
<organism evidence="1 2">
    <name type="scientific">Pseudoalteromonas rubra</name>
    <dbReference type="NCBI Taxonomy" id="43658"/>
    <lineage>
        <taxon>Bacteria</taxon>
        <taxon>Pseudomonadati</taxon>
        <taxon>Pseudomonadota</taxon>
        <taxon>Gammaproteobacteria</taxon>
        <taxon>Alteromonadales</taxon>
        <taxon>Pseudoalteromonadaceae</taxon>
        <taxon>Pseudoalteromonas</taxon>
    </lineage>
</organism>
<dbReference type="PANTHER" id="PTHR18841">
    <property type="entry name" value="VITELLINE MEMBRANE OUTER LAYER PROTEIN I-RELATED"/>
    <property type="match status" value="1"/>
</dbReference>
<evidence type="ECO:0008006" key="3">
    <source>
        <dbReference type="Google" id="ProtNLM"/>
    </source>
</evidence>
<dbReference type="SUPFAM" id="SSF56300">
    <property type="entry name" value="Metallo-dependent phosphatases"/>
    <property type="match status" value="1"/>
</dbReference>
<dbReference type="InterPro" id="IPR029052">
    <property type="entry name" value="Metallo-depent_PP-like"/>
</dbReference>
<dbReference type="RefSeq" id="WP_010380535.1">
    <property type="nucleotide sequence ID" value="NZ_AHCD03000044.1"/>
</dbReference>
<dbReference type="Pfam" id="PF03762">
    <property type="entry name" value="VOMI"/>
    <property type="match status" value="1"/>
</dbReference>
<dbReference type="Proteomes" id="UP000016480">
    <property type="component" value="Unassembled WGS sequence"/>
</dbReference>
<comment type="caution">
    <text evidence="1">The sequence shown here is derived from an EMBL/GenBank/DDBJ whole genome shotgun (WGS) entry which is preliminary data.</text>
</comment>
<evidence type="ECO:0000313" key="1">
    <source>
        <dbReference type="EMBL" id="KAF7781636.1"/>
    </source>
</evidence>
<dbReference type="AlphaFoldDB" id="A0A8T0C176"/>
<dbReference type="InterPro" id="IPR005515">
    <property type="entry name" value="VOMI"/>
</dbReference>
<evidence type="ECO:0000313" key="2">
    <source>
        <dbReference type="Proteomes" id="UP000016480"/>
    </source>
</evidence>
<dbReference type="EMBL" id="AHCD03000044">
    <property type="protein sequence ID" value="KAF7781636.1"/>
    <property type="molecule type" value="Genomic_DNA"/>
</dbReference>
<sequence>MLAKHLKLVNKILTPLFFTSILANVQAQEINFFAIADPQFGWSDSAGTRRAQNTMRDSAILASKCTNCIKAIPIAGDLTMDGDGRTTYGNAHKHMESFGVKVLDGLGNHDSHDLADDETSFDNYSELHSYEDLYNKGWKIFDEYHTNIDGGDCSGFNHNPKHYCTSADAYYYTAALAQPGTSSSNAAAYLIQLHNQIYSKNAVAYLKRAISKIGPDKPVIIVGHYPGGSYSGDFVSAVRGINLAAIIHGHYHCNQGGGGDHCDYKENSPGFVIDAFSGSIKNRHGSPVPVVNVNAAFHNIFWSISLDTSSNRISFKRYNRAHIGDAAAYSSGDFNTIVNQVTTHGDNNGYNQPYRSSAALTCSFGGDTRRCIDQIRGGTMIPSGYYAQRQPTDGYWGGWGNVVTCAANNYVYGYRMRSEPPQGSGDDTALNDVELYCAPRGSNSYYRIFSKYASWGNWSSNAFCSGGYNPVTGFRMRTEPPQGGGDDTAANDVQLYCQNGALISAGANSGWGDWSSRYSCPSGQAVTGIITRVEDSQGGDDDTALNGVRLICAPF</sequence>
<proteinExistence type="predicted"/>
<name>A0A8T0C176_9GAMM</name>
<dbReference type="SUPFAM" id="SSF51092">
    <property type="entry name" value="Vitelline membrane outer protein-I (VMO-I)"/>
    <property type="match status" value="1"/>
</dbReference>
<protein>
    <recommendedName>
        <fullName evidence="3">Calcineurin-like phosphoesterase domain-containing protein</fullName>
    </recommendedName>
</protein>
<gene>
    <name evidence="1" type="ORF">PRUB_b0927</name>
</gene>
<accession>A0A8T0C176</accession>
<dbReference type="Gene3D" id="3.60.21.10">
    <property type="match status" value="1"/>
</dbReference>
<dbReference type="CDD" id="cd00220">
    <property type="entry name" value="VMO-I"/>
    <property type="match status" value="1"/>
</dbReference>
<dbReference type="Gene3D" id="2.100.10.20">
    <property type="entry name" value="Vitelline membrane outer layer protein I (VOMI)"/>
    <property type="match status" value="1"/>
</dbReference>
<reference evidence="1 2" key="1">
    <citation type="journal article" date="2012" name="J. Bacteriol.">
        <title>Genome sequence of the cycloprodigiosin-producing bacterial strain Pseudoalteromonas rubra ATCC 29570(T).</title>
        <authorList>
            <person name="Xie B.B."/>
            <person name="Shu Y.L."/>
            <person name="Qin Q.L."/>
            <person name="Rong J.C."/>
            <person name="Zhang X.Y."/>
            <person name="Chen X.L."/>
            <person name="Zhou B.C."/>
            <person name="Zhang Y.Z."/>
        </authorList>
    </citation>
    <scope>NUCLEOTIDE SEQUENCE [LARGE SCALE GENOMIC DNA]</scope>
    <source>
        <strain evidence="1 2">DSM 6842</strain>
    </source>
</reference>